<dbReference type="Pfam" id="PF00913">
    <property type="entry name" value="Trypan_glycop"/>
    <property type="match status" value="1"/>
</dbReference>
<dbReference type="VEuPathDB" id="TriTrypDB:Tb927.5.230"/>
<evidence type="ECO:0000256" key="8">
    <source>
        <dbReference type="ARBA" id="ARBA00023180"/>
    </source>
</evidence>
<organism evidence="14">
    <name type="scientific">Trypanosoma brucei</name>
    <dbReference type="NCBI Taxonomy" id="5691"/>
    <lineage>
        <taxon>Eukaryota</taxon>
        <taxon>Discoba</taxon>
        <taxon>Euglenozoa</taxon>
        <taxon>Kinetoplastea</taxon>
        <taxon>Metakinetoplastina</taxon>
        <taxon>Trypanosomatida</taxon>
        <taxon>Trypanosomatidae</taxon>
        <taxon>Trypanosoma</taxon>
    </lineage>
</organism>
<reference evidence="14" key="1">
    <citation type="submission" date="2013-02" db="EMBL/GenBank/DDBJ databases">
        <authorList>
            <person name="Cross G.A.M."/>
            <person name="Kim H.-S."/>
            <person name="Wickstead B."/>
        </authorList>
    </citation>
    <scope>NUCLEOTIDE SEQUENCE</scope>
    <source>
        <strain evidence="14">Lister 427</strain>
    </source>
</reference>
<evidence type="ECO:0000259" key="12">
    <source>
        <dbReference type="Pfam" id="PF00913"/>
    </source>
</evidence>
<dbReference type="Gene3D" id="1.10.470.10">
    <property type="entry name" value="Variant Surface Glycoprotein, subunit A, domain 2"/>
    <property type="match status" value="1"/>
</dbReference>
<keyword evidence="5 11" id="KW-0732">Signal</keyword>
<dbReference type="InterPro" id="IPR019609">
    <property type="entry name" value="Variant_surf_glycoprt_trypan_C"/>
</dbReference>
<evidence type="ECO:0000256" key="6">
    <source>
        <dbReference type="ARBA" id="ARBA00023136"/>
    </source>
</evidence>
<dbReference type="Gene3D" id="3.30.1680.30">
    <property type="match status" value="1"/>
</dbReference>
<evidence type="ECO:0000256" key="11">
    <source>
        <dbReference type="SAM" id="SignalP"/>
    </source>
</evidence>
<comment type="subcellular location">
    <subcellularLocation>
        <location evidence="2">Cell membrane</location>
        <topology evidence="2">Lipid-anchor</topology>
        <topology evidence="2">GPI-anchor</topology>
    </subcellularLocation>
</comment>
<dbReference type="Pfam" id="PF10659">
    <property type="entry name" value="Trypan_glycop_C"/>
    <property type="match status" value="1"/>
</dbReference>
<evidence type="ECO:0000256" key="2">
    <source>
        <dbReference type="ARBA" id="ARBA00004609"/>
    </source>
</evidence>
<evidence type="ECO:0000313" key="14">
    <source>
        <dbReference type="EMBL" id="AGH61034.1"/>
    </source>
</evidence>
<dbReference type="VEuPathDB" id="TriTrypDB:Tb427_000123100"/>
<keyword evidence="6" id="KW-0472">Membrane</keyword>
<feature type="chain" id="PRO_5004058583" evidence="11">
    <location>
        <begin position="18"/>
        <end position="503"/>
    </location>
</feature>
<keyword evidence="3" id="KW-1003">Cell membrane</keyword>
<keyword evidence="7" id="KW-1015">Disulfide bond</keyword>
<protein>
    <submittedName>
        <fullName evidence="14">Variant surface glycoprotein 468</fullName>
    </submittedName>
</protein>
<dbReference type="GO" id="GO:0005886">
    <property type="term" value="C:plasma membrane"/>
    <property type="evidence" value="ECO:0007669"/>
    <property type="project" value="UniProtKB-SubCell"/>
</dbReference>
<dbReference type="SUPFAM" id="SSF58087">
    <property type="entry name" value="Variant surface glycoprotein (N-terminal domain)"/>
    <property type="match status" value="1"/>
</dbReference>
<keyword evidence="4" id="KW-0336">GPI-anchor</keyword>
<evidence type="ECO:0000256" key="3">
    <source>
        <dbReference type="ARBA" id="ARBA00022475"/>
    </source>
</evidence>
<name>M4SY57_9TRYP</name>
<keyword evidence="8" id="KW-0325">Glycoprotein</keyword>
<dbReference type="GO" id="GO:0042783">
    <property type="term" value="P:symbiont-mediated evasion of host immune response"/>
    <property type="evidence" value="ECO:0007669"/>
    <property type="project" value="InterPro"/>
</dbReference>
<dbReference type="FunFam" id="3.30.1680.40:FF:000001">
    <property type="entry name" value="Variant surface glycoprotein (VSG, atypical), putative"/>
    <property type="match status" value="1"/>
</dbReference>
<evidence type="ECO:0000256" key="10">
    <source>
        <dbReference type="SAM" id="MobiDB-lite"/>
    </source>
</evidence>
<dbReference type="Gene3D" id="3.90.150.10">
    <property type="entry name" value="Variant Surface Glycoprotein, subunit A domain 1"/>
    <property type="match status" value="1"/>
</dbReference>
<dbReference type="VEuPathDB" id="TriTrypDB:Tb1125.Tb08.27P2.260"/>
<evidence type="ECO:0000259" key="13">
    <source>
        <dbReference type="Pfam" id="PF10659"/>
    </source>
</evidence>
<keyword evidence="9" id="KW-0449">Lipoprotein</keyword>
<dbReference type="GO" id="GO:0098552">
    <property type="term" value="C:side of membrane"/>
    <property type="evidence" value="ECO:0007669"/>
    <property type="project" value="UniProtKB-KW"/>
</dbReference>
<sequence length="503" mass="53529">MFRAILTALWLLTRVELQSSAAAGDGMDAQHWKPLCQLSEGLEQAPNKAVHKLEETASVWAAGAQTAINLAVYAAVIEDTTEQERAAALAIYFRKKADKAASASRTTLPSAVITAATRAAYQKGRLDETISLLAQSKESTNGCLQAAAGSTGATVVAKATIDGEACKLTAPTPAASDKPLAKFTPGSGFDQDIMPTTPGNKASSTKECALLKVNAAGFTKSNTPEADVWYAGQLFKAAIGNANIAGNKLTIDGSRDPTRDNPWQTLAHDLTALHQLTATQYTNASSQTEPDTDLLSAVQELNGIKEDADGTKAKAVLTRLFDKDPTTKIKELIGRAENHNVQAAGAPATGKEMIKDLPDAAKATAILVAQVIKLKKQLAKTKETSSEAGKCKDATSPSSKCSTHDSRPKCEEETTCSWHTEVKYGEKNCQYNETKAKANGVPVTQTQTVGGTETTTDKCKDKKKDECKSPDCKWEGETCKDSSFLVNKKLAKMASAFFSLVTF</sequence>
<evidence type="ECO:0000256" key="7">
    <source>
        <dbReference type="ARBA" id="ARBA00023157"/>
    </source>
</evidence>
<dbReference type="EMBL" id="KC613603">
    <property type="protein sequence ID" value="AGH61034.1"/>
    <property type="molecule type" value="Genomic_DNA"/>
</dbReference>
<comment type="function">
    <text evidence="1">VSG forms a coat on the surface of the parasite. The trypanosome evades the immune response of the host by expressing a series of antigenically distinct VSGs from an estimated 1000 VSG genes.</text>
</comment>
<accession>M4SY57</accession>
<proteinExistence type="predicted"/>
<evidence type="ECO:0000256" key="5">
    <source>
        <dbReference type="ARBA" id="ARBA00022729"/>
    </source>
</evidence>
<feature type="signal peptide" evidence="11">
    <location>
        <begin position="1"/>
        <end position="17"/>
    </location>
</feature>
<dbReference type="AlphaFoldDB" id="M4SY57"/>
<feature type="region of interest" description="Disordered" evidence="10">
    <location>
        <begin position="385"/>
        <end position="404"/>
    </location>
</feature>
<dbReference type="Gene3D" id="3.30.1680.40">
    <property type="match status" value="1"/>
</dbReference>
<feature type="domain" description="Trypanosome variant surface glycoprotein C-terminal" evidence="13">
    <location>
        <begin position="401"/>
        <end position="501"/>
    </location>
</feature>
<feature type="domain" description="Trypanosome variant surface glycoprotein A-type N-terminal" evidence="12">
    <location>
        <begin position="9"/>
        <end position="368"/>
    </location>
</feature>
<evidence type="ECO:0000256" key="1">
    <source>
        <dbReference type="ARBA" id="ARBA00002523"/>
    </source>
</evidence>
<evidence type="ECO:0000256" key="4">
    <source>
        <dbReference type="ARBA" id="ARBA00022622"/>
    </source>
</evidence>
<dbReference type="InterPro" id="IPR001812">
    <property type="entry name" value="Trypano_VSG_A_N_dom"/>
</dbReference>
<reference evidence="14" key="2">
    <citation type="journal article" date="2014" name="Mol. Biochem. Parasitol.">
        <title>Capturing the variant surface glycoprotein repertoire (the VSGnome) of Trypanosoma brucei Lister 427.</title>
        <authorList>
            <person name="Cross G.A."/>
            <person name="Kim H.S."/>
            <person name="Wickstead B."/>
        </authorList>
    </citation>
    <scope>NUCLEOTIDE SEQUENCE</scope>
    <source>
        <strain evidence="14">Lister 427</strain>
    </source>
</reference>
<evidence type="ECO:0000256" key="9">
    <source>
        <dbReference type="ARBA" id="ARBA00023288"/>
    </source>
</evidence>